<evidence type="ECO:0000313" key="3">
    <source>
        <dbReference type="Proteomes" id="UP001165079"/>
    </source>
</evidence>
<evidence type="ECO:0000313" key="2">
    <source>
        <dbReference type="EMBL" id="GLZ81900.1"/>
    </source>
</evidence>
<feature type="transmembrane region" description="Helical" evidence="1">
    <location>
        <begin position="135"/>
        <end position="152"/>
    </location>
</feature>
<dbReference type="InterPro" id="IPR043148">
    <property type="entry name" value="TagF_C"/>
</dbReference>
<keyword evidence="1" id="KW-0812">Transmembrane</keyword>
<accession>A0A9W6STZ0</accession>
<dbReference type="Proteomes" id="UP001165079">
    <property type="component" value="Unassembled WGS sequence"/>
</dbReference>
<keyword evidence="1" id="KW-0472">Membrane</keyword>
<gene>
    <name evidence="2" type="ORF">Afil01_67070</name>
</gene>
<dbReference type="RefSeq" id="WP_285667468.1">
    <property type="nucleotide sequence ID" value="NZ_BSTX01000008.1"/>
</dbReference>
<keyword evidence="1" id="KW-1133">Transmembrane helix</keyword>
<keyword evidence="3" id="KW-1185">Reference proteome</keyword>
<dbReference type="Gene3D" id="3.40.50.12580">
    <property type="match status" value="1"/>
</dbReference>
<feature type="transmembrane region" description="Helical" evidence="1">
    <location>
        <begin position="88"/>
        <end position="109"/>
    </location>
</feature>
<dbReference type="GO" id="GO:0016020">
    <property type="term" value="C:membrane"/>
    <property type="evidence" value="ECO:0007669"/>
    <property type="project" value="InterPro"/>
</dbReference>
<reference evidence="2" key="1">
    <citation type="submission" date="2023-03" db="EMBL/GenBank/DDBJ databases">
        <title>Actinorhabdospora filicis NBRC 111898.</title>
        <authorList>
            <person name="Ichikawa N."/>
            <person name="Sato H."/>
            <person name="Tonouchi N."/>
        </authorList>
    </citation>
    <scope>NUCLEOTIDE SEQUENCE</scope>
    <source>
        <strain evidence="2">NBRC 111898</strain>
    </source>
</reference>
<evidence type="ECO:0000256" key="1">
    <source>
        <dbReference type="SAM" id="Phobius"/>
    </source>
</evidence>
<protein>
    <submittedName>
        <fullName evidence="2">Glycosyl transferase</fullName>
    </submittedName>
</protein>
<dbReference type="EMBL" id="BSTX01000008">
    <property type="protein sequence ID" value="GLZ81900.1"/>
    <property type="molecule type" value="Genomic_DNA"/>
</dbReference>
<feature type="transmembrane region" description="Helical" evidence="1">
    <location>
        <begin position="20"/>
        <end position="47"/>
    </location>
</feature>
<organism evidence="2 3">
    <name type="scientific">Actinorhabdospora filicis</name>
    <dbReference type="NCBI Taxonomy" id="1785913"/>
    <lineage>
        <taxon>Bacteria</taxon>
        <taxon>Bacillati</taxon>
        <taxon>Actinomycetota</taxon>
        <taxon>Actinomycetes</taxon>
        <taxon>Micromonosporales</taxon>
        <taxon>Micromonosporaceae</taxon>
        <taxon>Actinorhabdospora</taxon>
    </lineage>
</organism>
<proteinExistence type="predicted"/>
<dbReference type="GO" id="GO:0047355">
    <property type="term" value="F:CDP-glycerol glycerophosphotransferase activity"/>
    <property type="evidence" value="ECO:0007669"/>
    <property type="project" value="InterPro"/>
</dbReference>
<keyword evidence="2" id="KW-0808">Transferase</keyword>
<dbReference type="AlphaFoldDB" id="A0A9W6STZ0"/>
<feature type="transmembrane region" description="Helical" evidence="1">
    <location>
        <begin position="158"/>
        <end position="178"/>
    </location>
</feature>
<sequence length="577" mass="63150">MLRYIFKALVGRLAGVGLPLAALAVFALTSFDWVGYVLCLAAIAFLWSRTSVRGLGHHLMPRVIVVSAVLIDLGRRGHLGLTADQWPLTVSGIGLLCLIAYEPLMVIALRTGRTVTHNLDVVRVGKSKLIDGRPIFVLISVLTLVFGACAAFDLQTPIVTAIVAIAAIFSAGAVLAAWRIRKRYVRKTDSDVRDAVQKYAPKYMVHMSAPVGSEYQLLTWLPYLDRLGEPYLIVLREKHLIDKIAQATDKPIVLANSIVELENLLVPSLKAVLYVNNGGKNLHMIRFTGLEHVFIGHGDSDKASSYSPVTAIYDRVWVAGRAGVDRYAKHGVDISLRKFRIVGRPQLDKLKVGPVSAEGKTVVYAPTWAGAADDTNYSSLGKGVAIVQALLDRGATIILRPHPFVSRNAASVNQLAKVEALLTEDAAKTGRKHLFGEVTSRDMDHVDCFNMADAMISDVSGVASDWLYSERPFAITDMHDRGATFTSDFPLAKVSYVLDKKMTRLSAVLDDLLGEDPKRADRLAAKTYYLGDFPAERYSEAFTDEVVRIVEGRDHESEIHGPATAVIESFQDDAATV</sequence>
<name>A0A9W6STZ0_9ACTN</name>
<dbReference type="Pfam" id="PF04464">
    <property type="entry name" value="Glyphos_transf"/>
    <property type="match status" value="1"/>
</dbReference>
<comment type="caution">
    <text evidence="2">The sequence shown here is derived from an EMBL/GenBank/DDBJ whole genome shotgun (WGS) entry which is preliminary data.</text>
</comment>
<dbReference type="InterPro" id="IPR007554">
    <property type="entry name" value="Glycerophosphate_synth"/>
</dbReference>